<feature type="transmembrane region" description="Helical" evidence="1">
    <location>
        <begin position="201"/>
        <end position="224"/>
    </location>
</feature>
<keyword evidence="1" id="KW-0472">Membrane</keyword>
<feature type="non-terminal residue" evidence="2">
    <location>
        <position position="1"/>
    </location>
</feature>
<evidence type="ECO:0000256" key="1">
    <source>
        <dbReference type="SAM" id="Phobius"/>
    </source>
</evidence>
<keyword evidence="1" id="KW-0812">Transmembrane</keyword>
<dbReference type="Proteomes" id="UP000258309">
    <property type="component" value="Unassembled WGS sequence"/>
</dbReference>
<feature type="transmembrane region" description="Helical" evidence="1">
    <location>
        <begin position="244"/>
        <end position="265"/>
    </location>
</feature>
<name>A0A3E2GX15_SCYLI</name>
<keyword evidence="3" id="KW-1185">Reference proteome</keyword>
<feature type="transmembrane region" description="Helical" evidence="1">
    <location>
        <begin position="286"/>
        <end position="309"/>
    </location>
</feature>
<evidence type="ECO:0000313" key="2">
    <source>
        <dbReference type="EMBL" id="RFU25557.1"/>
    </source>
</evidence>
<accession>A0A3E2GX15</accession>
<keyword evidence="1" id="KW-1133">Transmembrane helix</keyword>
<dbReference type="STRING" id="5539.A0A3E2GX15"/>
<comment type="caution">
    <text evidence="2">The sequence shown here is derived from an EMBL/GenBank/DDBJ whole genome shotgun (WGS) entry which is preliminary data.</text>
</comment>
<feature type="transmembrane region" description="Helical" evidence="1">
    <location>
        <begin position="152"/>
        <end position="171"/>
    </location>
</feature>
<organism evidence="2 3">
    <name type="scientific">Scytalidium lignicola</name>
    <name type="common">Hyphomycete</name>
    <dbReference type="NCBI Taxonomy" id="5539"/>
    <lineage>
        <taxon>Eukaryota</taxon>
        <taxon>Fungi</taxon>
        <taxon>Dikarya</taxon>
        <taxon>Ascomycota</taxon>
        <taxon>Pezizomycotina</taxon>
        <taxon>Leotiomycetes</taxon>
        <taxon>Leotiomycetes incertae sedis</taxon>
        <taxon>Scytalidium</taxon>
    </lineage>
</organism>
<dbReference type="EMBL" id="NCSJ02000324">
    <property type="protein sequence ID" value="RFU25557.1"/>
    <property type="molecule type" value="Genomic_DNA"/>
</dbReference>
<feature type="transmembrane region" description="Helical" evidence="1">
    <location>
        <begin position="20"/>
        <end position="39"/>
    </location>
</feature>
<proteinExistence type="predicted"/>
<sequence>MLTNQTQAGNLDATQDLYGLGVRVGLYLQGFGLFIYYIGEKKTHGNGLLASSSIIVSTLVSWFVFASRKLFSPCEAIIVLLIIMSYSLPAKGVLLNRKAIIDNIVGLTLLEVGELGMSCALIWTFAKLIYSLPTLQTSNVIFFSGKVHIHGGFRYLALVYCIIDGITAIVLEYKILRVYLIVCKNNSTELSEAEMKKVRKVVAWTAVHTSVEYITWITWIWMILTIELTIKWNRLSPSTNLHTAGELVPFVTGIIIFIDSSRVAGYRAVVRIMNALSAFGKMVIRFITAAASRAKVIVAIFLQLTLLFVKREVLKLPV</sequence>
<dbReference type="OrthoDB" id="3945378at2759"/>
<reference evidence="2 3" key="1">
    <citation type="submission" date="2018-05" db="EMBL/GenBank/DDBJ databases">
        <title>Draft genome sequence of Scytalidium lignicola DSM 105466, a ubiquitous saprotrophic fungus.</title>
        <authorList>
            <person name="Buettner E."/>
            <person name="Gebauer A.M."/>
            <person name="Hofrichter M."/>
            <person name="Liers C."/>
            <person name="Kellner H."/>
        </authorList>
    </citation>
    <scope>NUCLEOTIDE SEQUENCE [LARGE SCALE GENOMIC DNA]</scope>
    <source>
        <strain evidence="2 3">DSM 105466</strain>
    </source>
</reference>
<protein>
    <submittedName>
        <fullName evidence="2">Uncharacterized protein</fullName>
    </submittedName>
</protein>
<gene>
    <name evidence="2" type="ORF">B7463_g10774</name>
</gene>
<feature type="transmembrane region" description="Helical" evidence="1">
    <location>
        <begin position="100"/>
        <end position="126"/>
    </location>
</feature>
<dbReference type="AlphaFoldDB" id="A0A3E2GX15"/>
<feature type="non-terminal residue" evidence="2">
    <location>
        <position position="318"/>
    </location>
</feature>
<evidence type="ECO:0000313" key="3">
    <source>
        <dbReference type="Proteomes" id="UP000258309"/>
    </source>
</evidence>
<feature type="transmembrane region" description="Helical" evidence="1">
    <location>
        <begin position="46"/>
        <end position="64"/>
    </location>
</feature>
<feature type="transmembrane region" description="Helical" evidence="1">
    <location>
        <begin position="70"/>
        <end position="88"/>
    </location>
</feature>